<dbReference type="GO" id="GO:0004527">
    <property type="term" value="F:exonuclease activity"/>
    <property type="evidence" value="ECO:0007669"/>
    <property type="project" value="UniProtKB-KW"/>
</dbReference>
<keyword evidence="6" id="KW-0539">Nucleus</keyword>
<dbReference type="InterPro" id="IPR036397">
    <property type="entry name" value="RNaseH_sf"/>
</dbReference>
<dbReference type="GO" id="GO:0005634">
    <property type="term" value="C:nucleus"/>
    <property type="evidence" value="ECO:0007669"/>
    <property type="project" value="UniProtKB-SubCell"/>
</dbReference>
<dbReference type="EMBL" id="CM026429">
    <property type="protein sequence ID" value="KAG0564954.1"/>
    <property type="molecule type" value="Genomic_DNA"/>
</dbReference>
<protein>
    <recommendedName>
        <fullName evidence="7">Exonuclease domain-containing protein</fullName>
    </recommendedName>
</protein>
<evidence type="ECO:0000256" key="6">
    <source>
        <dbReference type="ARBA" id="ARBA00023242"/>
    </source>
</evidence>
<proteinExistence type="inferred from homology"/>
<evidence type="ECO:0000313" key="8">
    <source>
        <dbReference type="EMBL" id="KAG0564954.1"/>
    </source>
</evidence>
<dbReference type="SUPFAM" id="SSF53098">
    <property type="entry name" value="Ribonuclease H-like"/>
    <property type="match status" value="1"/>
</dbReference>
<organism evidence="8 9">
    <name type="scientific">Ceratodon purpureus</name>
    <name type="common">Fire moss</name>
    <name type="synonym">Dicranum purpureum</name>
    <dbReference type="NCBI Taxonomy" id="3225"/>
    <lineage>
        <taxon>Eukaryota</taxon>
        <taxon>Viridiplantae</taxon>
        <taxon>Streptophyta</taxon>
        <taxon>Embryophyta</taxon>
        <taxon>Bryophyta</taxon>
        <taxon>Bryophytina</taxon>
        <taxon>Bryopsida</taxon>
        <taxon>Dicranidae</taxon>
        <taxon>Pseudoditrichales</taxon>
        <taxon>Ditrichaceae</taxon>
        <taxon>Ceratodon</taxon>
    </lineage>
</organism>
<keyword evidence="4" id="KW-0378">Hydrolase</keyword>
<dbReference type="CDD" id="cd06145">
    <property type="entry name" value="REX1_like"/>
    <property type="match status" value="1"/>
</dbReference>
<evidence type="ECO:0000256" key="5">
    <source>
        <dbReference type="ARBA" id="ARBA00022839"/>
    </source>
</evidence>
<evidence type="ECO:0000256" key="4">
    <source>
        <dbReference type="ARBA" id="ARBA00022801"/>
    </source>
</evidence>
<dbReference type="Gene3D" id="3.30.420.10">
    <property type="entry name" value="Ribonuclease H-like superfamily/Ribonuclease H"/>
    <property type="match status" value="1"/>
</dbReference>
<dbReference type="SMART" id="SM00479">
    <property type="entry name" value="EXOIII"/>
    <property type="match status" value="1"/>
</dbReference>
<comment type="subcellular location">
    <subcellularLocation>
        <location evidence="1">Nucleus</location>
    </subcellularLocation>
</comment>
<evidence type="ECO:0000256" key="2">
    <source>
        <dbReference type="ARBA" id="ARBA00006357"/>
    </source>
</evidence>
<evidence type="ECO:0000313" key="9">
    <source>
        <dbReference type="Proteomes" id="UP000822688"/>
    </source>
</evidence>
<gene>
    <name evidence="8" type="ORF">KC19_8G152400</name>
</gene>
<dbReference type="InterPro" id="IPR012337">
    <property type="entry name" value="RNaseH-like_sf"/>
</dbReference>
<dbReference type="GO" id="GO:0003676">
    <property type="term" value="F:nucleic acid binding"/>
    <property type="evidence" value="ECO:0007669"/>
    <property type="project" value="InterPro"/>
</dbReference>
<dbReference type="PANTHER" id="PTHR12801">
    <property type="entry name" value="RNA EXONUCLEASE REXO1 / RECO3 FAMILY MEMBER-RELATED"/>
    <property type="match status" value="1"/>
</dbReference>
<keyword evidence="3" id="KW-0540">Nuclease</keyword>
<dbReference type="InterPro" id="IPR013520">
    <property type="entry name" value="Ribonucl_H"/>
</dbReference>
<comment type="similarity">
    <text evidence="2">Belongs to the REXO1/REXO3 family.</text>
</comment>
<evidence type="ECO:0000256" key="1">
    <source>
        <dbReference type="ARBA" id="ARBA00004123"/>
    </source>
</evidence>
<evidence type="ECO:0000256" key="3">
    <source>
        <dbReference type="ARBA" id="ARBA00022722"/>
    </source>
</evidence>
<keyword evidence="9" id="KW-1185">Reference proteome</keyword>
<sequence>MAVQELVESTGSHPRFWSYYNFQSWMEGWKHAKRGDPNSPVKLISLDCEMVTCEGDVKDLVRVCAVGSDYNTLIDELVVPNGNVTDYLTSITGVSEKDLKGVTLTQADAQKLVLDLLTPGTILVGHSLHHDLRALKIDHKRVIDTALLFRDPSWPPAYCPGLSNLCQAILKYNFRDDEKPHDCLEDAIVPMRLVHYRLEHDVSSLSLPLPRKGVNQEDLSKLLLHMLPNFVPVSSLRSIFPKDSACRIQDIVYKNKGKRGSTVAVFESIEEADNAFEHLEGILGKDSAGYPQKTVTLMYPAKNQMRMAEFQVRKMVNSRSVITPGLGNEESQTLVNSSKRLSVSNVADENTEVAKRRKVTSDASEDLECGKMVTTKSRDVVDEPQSLPSILGRPGPSKNPAWVNKYQLLDQENIEDQELEEGEISEGEVKDVVVERPGKKKCCSHAKDLEAMKLELDKVRKESKSRADEISSLQKLVAALSRREGLA</sequence>
<comment type="caution">
    <text evidence="8">The sequence shown here is derived from an EMBL/GenBank/DDBJ whole genome shotgun (WGS) entry which is preliminary data.</text>
</comment>
<dbReference type="PANTHER" id="PTHR12801:SF115">
    <property type="entry name" value="FI18136P1-RELATED"/>
    <property type="match status" value="1"/>
</dbReference>
<reference evidence="8" key="1">
    <citation type="submission" date="2020-06" db="EMBL/GenBank/DDBJ databases">
        <title>WGS assembly of Ceratodon purpureus strain R40.</title>
        <authorList>
            <person name="Carey S.B."/>
            <person name="Jenkins J."/>
            <person name="Shu S."/>
            <person name="Lovell J.T."/>
            <person name="Sreedasyam A."/>
            <person name="Maumus F."/>
            <person name="Tiley G.P."/>
            <person name="Fernandez-Pozo N."/>
            <person name="Barry K."/>
            <person name="Chen C."/>
            <person name="Wang M."/>
            <person name="Lipzen A."/>
            <person name="Daum C."/>
            <person name="Saski C.A."/>
            <person name="Payton A.C."/>
            <person name="Mcbreen J.C."/>
            <person name="Conrad R.E."/>
            <person name="Kollar L.M."/>
            <person name="Olsson S."/>
            <person name="Huttunen S."/>
            <person name="Landis J.B."/>
            <person name="Wickett N.J."/>
            <person name="Johnson M.G."/>
            <person name="Rensing S.A."/>
            <person name="Grimwood J."/>
            <person name="Schmutz J."/>
            <person name="Mcdaniel S.F."/>
        </authorList>
    </citation>
    <scope>NUCLEOTIDE SEQUENCE</scope>
    <source>
        <strain evidence="8">R40</strain>
    </source>
</reference>
<dbReference type="InterPro" id="IPR034922">
    <property type="entry name" value="REX1-like_exo"/>
</dbReference>
<keyword evidence="5" id="KW-0269">Exonuclease</keyword>
<accession>A0A8T0H3M2</accession>
<dbReference type="AlphaFoldDB" id="A0A8T0H3M2"/>
<feature type="domain" description="Exonuclease" evidence="7">
    <location>
        <begin position="42"/>
        <end position="203"/>
    </location>
</feature>
<name>A0A8T0H3M2_CERPU</name>
<dbReference type="Proteomes" id="UP000822688">
    <property type="component" value="Chromosome 8"/>
</dbReference>
<evidence type="ECO:0000259" key="7">
    <source>
        <dbReference type="SMART" id="SM00479"/>
    </source>
</evidence>
<dbReference type="InterPro" id="IPR047021">
    <property type="entry name" value="REXO1/3/4-like"/>
</dbReference>